<keyword evidence="6 8" id="KW-0811">Translocation</keyword>
<evidence type="ECO:0000256" key="5">
    <source>
        <dbReference type="ARBA" id="ARBA00022989"/>
    </source>
</evidence>
<protein>
    <recommendedName>
        <fullName evidence="8">Protein translocase subunit SecE</fullName>
    </recommendedName>
</protein>
<evidence type="ECO:0000256" key="2">
    <source>
        <dbReference type="ARBA" id="ARBA00022448"/>
    </source>
</evidence>
<dbReference type="Gene3D" id="1.20.5.1030">
    <property type="entry name" value="Preprotein translocase secy subunit"/>
    <property type="match status" value="1"/>
</dbReference>
<dbReference type="InterPro" id="IPR038379">
    <property type="entry name" value="SecE_sf"/>
</dbReference>
<dbReference type="Proteomes" id="UP001225134">
    <property type="component" value="Unassembled WGS sequence"/>
</dbReference>
<keyword evidence="4 8" id="KW-0653">Protein transport</keyword>
<evidence type="ECO:0000256" key="6">
    <source>
        <dbReference type="ARBA" id="ARBA00023010"/>
    </source>
</evidence>
<keyword evidence="3 8" id="KW-0812">Transmembrane</keyword>
<evidence type="ECO:0000256" key="8">
    <source>
        <dbReference type="HAMAP-Rule" id="MF_00422"/>
    </source>
</evidence>
<dbReference type="Pfam" id="PF00584">
    <property type="entry name" value="SecE"/>
    <property type="match status" value="1"/>
</dbReference>
<proteinExistence type="inferred from homology"/>
<dbReference type="InterPro" id="IPR001901">
    <property type="entry name" value="Translocase_SecE/Sec61-g"/>
</dbReference>
<dbReference type="InterPro" id="IPR005807">
    <property type="entry name" value="SecE_bac"/>
</dbReference>
<evidence type="ECO:0000313" key="9">
    <source>
        <dbReference type="EMBL" id="MDK9579989.1"/>
    </source>
</evidence>
<keyword evidence="2 8" id="KW-0813">Transport</keyword>
<comment type="caution">
    <text evidence="9">The sequence shown here is derived from an EMBL/GenBank/DDBJ whole genome shotgun (WGS) entry which is preliminary data.</text>
</comment>
<evidence type="ECO:0000256" key="4">
    <source>
        <dbReference type="ARBA" id="ARBA00022927"/>
    </source>
</evidence>
<evidence type="ECO:0000313" key="10">
    <source>
        <dbReference type="Proteomes" id="UP001225134"/>
    </source>
</evidence>
<feature type="transmembrane region" description="Helical" evidence="8">
    <location>
        <begin position="28"/>
        <end position="53"/>
    </location>
</feature>
<comment type="subcellular location">
    <subcellularLocation>
        <location evidence="8">Cell membrane</location>
        <topology evidence="8">Single-pass membrane protein</topology>
    </subcellularLocation>
    <subcellularLocation>
        <location evidence="1">Membrane</location>
    </subcellularLocation>
</comment>
<evidence type="ECO:0000256" key="3">
    <source>
        <dbReference type="ARBA" id="ARBA00022692"/>
    </source>
</evidence>
<keyword evidence="5 8" id="KW-1133">Transmembrane helix</keyword>
<comment type="subunit">
    <text evidence="8">Component of the Sec protein translocase complex. Heterotrimer consisting of SecY, SecE and SecG subunits. The heterotrimers can form oligomers, although 1 heterotrimer is thought to be able to translocate proteins. Interacts with the ribosome. Interacts with SecDF, and other proteins may be involved. Interacts with SecA.</text>
</comment>
<keyword evidence="8" id="KW-1003">Cell membrane</keyword>
<dbReference type="HAMAP" id="MF_00422">
    <property type="entry name" value="SecE"/>
    <property type="match status" value="1"/>
</dbReference>
<keyword evidence="10" id="KW-1185">Reference proteome</keyword>
<organism evidence="9 10">
    <name type="scientific">Sneathia sanguinegens</name>
    <dbReference type="NCBI Taxonomy" id="40543"/>
    <lineage>
        <taxon>Bacteria</taxon>
        <taxon>Fusobacteriati</taxon>
        <taxon>Fusobacteriota</taxon>
        <taxon>Fusobacteriia</taxon>
        <taxon>Fusobacteriales</taxon>
        <taxon>Leptotrichiaceae</taxon>
        <taxon>Sneathia</taxon>
    </lineage>
</organism>
<evidence type="ECO:0000256" key="1">
    <source>
        <dbReference type="ARBA" id="ARBA00004370"/>
    </source>
</evidence>
<dbReference type="EMBL" id="JASSPP010000001">
    <property type="protein sequence ID" value="MDK9579989.1"/>
    <property type="molecule type" value="Genomic_DNA"/>
</dbReference>
<dbReference type="NCBIfam" id="TIGR00964">
    <property type="entry name" value="secE_bact"/>
    <property type="match status" value="1"/>
</dbReference>
<name>A0ABT7HHK6_9FUSO</name>
<gene>
    <name evidence="8 9" type="primary">secE</name>
    <name evidence="9" type="ORF">QQA45_00380</name>
</gene>
<comment type="function">
    <text evidence="8">Essential subunit of the Sec protein translocation channel SecYEG. Clamps together the 2 halves of SecY. May contact the channel plug during translocation.</text>
</comment>
<reference evidence="9 10" key="1">
    <citation type="submission" date="2023-06" db="EMBL/GenBank/DDBJ databases">
        <title>Antibody response to the Sneathia vaginalis cytopathogenic toxin A during pregnancy.</title>
        <authorList>
            <person name="Mccoy Z.T."/>
            <person name="Serrano M.G."/>
            <person name="Spaine K."/>
            <person name="Edwards D.J."/>
            <person name="Buck G.A."/>
            <person name="Jefferson K."/>
        </authorList>
    </citation>
    <scope>NUCLEOTIDE SEQUENCE [LARGE SCALE GENOMIC DNA]</scope>
    <source>
        <strain evidence="9 10">CCUG 42621</strain>
    </source>
</reference>
<keyword evidence="7 8" id="KW-0472">Membrane</keyword>
<accession>A0ABT7HHK6</accession>
<sequence>MKDEKKKNLFLRIVSEYKKVTWASVPEVIQVTIIVLLITAFIAIMIILFDFAFNIIMTRITSILSSVLK</sequence>
<comment type="similarity">
    <text evidence="8">Belongs to the SecE/SEC61-gamma family.</text>
</comment>
<evidence type="ECO:0000256" key="7">
    <source>
        <dbReference type="ARBA" id="ARBA00023136"/>
    </source>
</evidence>
<dbReference type="RefSeq" id="WP_066729539.1">
    <property type="nucleotide sequence ID" value="NZ_CAMPUK010000001.1"/>
</dbReference>